<reference evidence="3" key="1">
    <citation type="submission" date="2016-11" db="UniProtKB">
        <authorList>
            <consortium name="WormBaseParasite"/>
        </authorList>
    </citation>
    <scope>IDENTIFICATION</scope>
</reference>
<dbReference type="AlphaFoldDB" id="A0A1I7X414"/>
<dbReference type="WBParaSite" id="Hba_12125">
    <property type="protein sequence ID" value="Hba_12125"/>
    <property type="gene ID" value="Hba_12125"/>
</dbReference>
<protein>
    <submittedName>
        <fullName evidence="3">Uncharacterized protein</fullName>
    </submittedName>
</protein>
<dbReference type="PANTHER" id="PTHR35153">
    <property type="entry name" value="COILED-COIL DOMAIN-CONTAINING PROTEIN 154"/>
    <property type="match status" value="1"/>
</dbReference>
<feature type="coiled-coil region" evidence="1">
    <location>
        <begin position="86"/>
        <end position="145"/>
    </location>
</feature>
<sequence length="156" mass="18001">MERRSEDVVISNLQNQLLDLQRQNKELIAAEQAARRKIEASEDAFQRKLITANSGAGTREYEDLRRHVSGIDNKVTTVTNDINGIRNQLDRQANDLIHINNEMRNRPVVDPSKIANSTQQLDGKVRDLHSQITQLKQTLEQEITERSRETKVFNER</sequence>
<feature type="coiled-coil region" evidence="1">
    <location>
        <begin position="10"/>
        <end position="44"/>
    </location>
</feature>
<evidence type="ECO:0000313" key="2">
    <source>
        <dbReference type="Proteomes" id="UP000095283"/>
    </source>
</evidence>
<keyword evidence="1" id="KW-0175">Coiled coil</keyword>
<proteinExistence type="predicted"/>
<organism evidence="2 3">
    <name type="scientific">Heterorhabditis bacteriophora</name>
    <name type="common">Entomopathogenic nematode worm</name>
    <dbReference type="NCBI Taxonomy" id="37862"/>
    <lineage>
        <taxon>Eukaryota</taxon>
        <taxon>Metazoa</taxon>
        <taxon>Ecdysozoa</taxon>
        <taxon>Nematoda</taxon>
        <taxon>Chromadorea</taxon>
        <taxon>Rhabditida</taxon>
        <taxon>Rhabditina</taxon>
        <taxon>Rhabditomorpha</taxon>
        <taxon>Strongyloidea</taxon>
        <taxon>Heterorhabditidae</taxon>
        <taxon>Heterorhabditis</taxon>
    </lineage>
</organism>
<dbReference type="Proteomes" id="UP000095283">
    <property type="component" value="Unplaced"/>
</dbReference>
<evidence type="ECO:0000256" key="1">
    <source>
        <dbReference type="SAM" id="Coils"/>
    </source>
</evidence>
<dbReference type="PANTHER" id="PTHR35153:SF1">
    <property type="entry name" value="COILED-COIL DOMAIN-CONTAINING PROTEIN 154"/>
    <property type="match status" value="1"/>
</dbReference>
<evidence type="ECO:0000313" key="3">
    <source>
        <dbReference type="WBParaSite" id="Hba_12125"/>
    </source>
</evidence>
<keyword evidence="2" id="KW-1185">Reference proteome</keyword>
<dbReference type="InterPro" id="IPR029512">
    <property type="entry name" value="CCDC154"/>
</dbReference>
<name>A0A1I7X414_HETBA</name>
<accession>A0A1I7X414</accession>